<dbReference type="Gene3D" id="3.30.40.10">
    <property type="entry name" value="Zinc/RING finger domain, C3HC4 (zinc finger)"/>
    <property type="match status" value="1"/>
</dbReference>
<evidence type="ECO:0000256" key="3">
    <source>
        <dbReference type="ARBA" id="ARBA00022553"/>
    </source>
</evidence>
<evidence type="ECO:0000256" key="4">
    <source>
        <dbReference type="ARBA" id="ARBA00022723"/>
    </source>
</evidence>
<evidence type="ECO:0000256" key="6">
    <source>
        <dbReference type="ARBA" id="ARBA00022833"/>
    </source>
</evidence>
<sequence length="156" mass="17487">MFTADRAPDWADGECCHRCRSQFTIIRRKHHCRACGQVFCGDCSSKFSTIPKFGIEREVRVCESCYDDINKSTVLDPVPWGQETRPAESPQRPPANTSKVESEEASSPKAAKTPGKKSEEELKEEEELQLALALSKSEAENKEKEVSGYDTPNYVV</sequence>
<reference evidence="10 11" key="2">
    <citation type="submission" date="2019-01" db="EMBL/GenBank/DDBJ databases">
        <title>The decoding of complex shrimp genome reveals the adaptation for benthos swimmer, frequently molting mechanism and breeding impact on genome.</title>
        <authorList>
            <person name="Sun Y."/>
            <person name="Gao Y."/>
            <person name="Yu Y."/>
        </authorList>
    </citation>
    <scope>NUCLEOTIDE SEQUENCE [LARGE SCALE GENOMIC DNA]</scope>
    <source>
        <tissue evidence="10">Muscle</tissue>
    </source>
</reference>
<dbReference type="InterPro" id="IPR017073">
    <property type="entry name" value="HGS/VPS27"/>
</dbReference>
<dbReference type="GO" id="GO:0005769">
    <property type="term" value="C:early endosome"/>
    <property type="evidence" value="ECO:0007669"/>
    <property type="project" value="TreeGrafter"/>
</dbReference>
<evidence type="ECO:0000259" key="9">
    <source>
        <dbReference type="PROSITE" id="PS50178"/>
    </source>
</evidence>
<dbReference type="FunFam" id="3.30.40.10:FF:000028">
    <property type="entry name" value="Putative hepatocyte growth factor-regulated tyrosine kinase substrate"/>
    <property type="match status" value="1"/>
</dbReference>
<dbReference type="GO" id="GO:0008270">
    <property type="term" value="F:zinc ion binding"/>
    <property type="evidence" value="ECO:0007669"/>
    <property type="project" value="UniProtKB-KW"/>
</dbReference>
<evidence type="ECO:0000256" key="5">
    <source>
        <dbReference type="ARBA" id="ARBA00022771"/>
    </source>
</evidence>
<dbReference type="SMART" id="SM00064">
    <property type="entry name" value="FYVE"/>
    <property type="match status" value="1"/>
</dbReference>
<dbReference type="Pfam" id="PF01363">
    <property type="entry name" value="FYVE"/>
    <property type="match status" value="1"/>
</dbReference>
<evidence type="ECO:0000313" key="11">
    <source>
        <dbReference type="Proteomes" id="UP000283509"/>
    </source>
</evidence>
<keyword evidence="5 7" id="KW-0863">Zinc-finger</keyword>
<dbReference type="GO" id="GO:0016301">
    <property type="term" value="F:kinase activity"/>
    <property type="evidence" value="ECO:0007669"/>
    <property type="project" value="UniProtKB-KW"/>
</dbReference>
<proteinExistence type="predicted"/>
<comment type="caution">
    <text evidence="10">The sequence shown here is derived from an EMBL/GenBank/DDBJ whole genome shotgun (WGS) entry which is preliminary data.</text>
</comment>
<evidence type="ECO:0000256" key="2">
    <source>
        <dbReference type="ARBA" id="ARBA00022490"/>
    </source>
</evidence>
<dbReference type="PROSITE" id="PS50330">
    <property type="entry name" value="UIM"/>
    <property type="match status" value="1"/>
</dbReference>
<keyword evidence="11" id="KW-1185">Reference proteome</keyword>
<dbReference type="InterPro" id="IPR011011">
    <property type="entry name" value="Znf_FYVE_PHD"/>
</dbReference>
<keyword evidence="4" id="KW-0479">Metal-binding</keyword>
<evidence type="ECO:0000256" key="8">
    <source>
        <dbReference type="SAM" id="MobiDB-lite"/>
    </source>
</evidence>
<keyword evidence="2" id="KW-0963">Cytoplasm</keyword>
<dbReference type="SUPFAM" id="SSF57903">
    <property type="entry name" value="FYVE/PHD zinc finger"/>
    <property type="match status" value="1"/>
</dbReference>
<feature type="domain" description="FYVE-type" evidence="9">
    <location>
        <begin position="10"/>
        <end position="70"/>
    </location>
</feature>
<dbReference type="InterPro" id="IPR000306">
    <property type="entry name" value="Znf_FYVE"/>
</dbReference>
<organism evidence="10 11">
    <name type="scientific">Penaeus vannamei</name>
    <name type="common">Whiteleg shrimp</name>
    <name type="synonym">Litopenaeus vannamei</name>
    <dbReference type="NCBI Taxonomy" id="6689"/>
    <lineage>
        <taxon>Eukaryota</taxon>
        <taxon>Metazoa</taxon>
        <taxon>Ecdysozoa</taxon>
        <taxon>Arthropoda</taxon>
        <taxon>Crustacea</taxon>
        <taxon>Multicrustacea</taxon>
        <taxon>Malacostraca</taxon>
        <taxon>Eumalacostraca</taxon>
        <taxon>Eucarida</taxon>
        <taxon>Decapoda</taxon>
        <taxon>Dendrobranchiata</taxon>
        <taxon>Penaeoidea</taxon>
        <taxon>Penaeidae</taxon>
        <taxon>Penaeus</taxon>
    </lineage>
</organism>
<evidence type="ECO:0000256" key="1">
    <source>
        <dbReference type="ARBA" id="ARBA00004496"/>
    </source>
</evidence>
<dbReference type="GO" id="GO:0032456">
    <property type="term" value="P:endocytic recycling"/>
    <property type="evidence" value="ECO:0007669"/>
    <property type="project" value="TreeGrafter"/>
</dbReference>
<dbReference type="PROSITE" id="PS50178">
    <property type="entry name" value="ZF_FYVE"/>
    <property type="match status" value="1"/>
</dbReference>
<keyword evidence="10" id="KW-0808">Transferase</keyword>
<keyword evidence="10" id="KW-0418">Kinase</keyword>
<protein>
    <submittedName>
        <fullName evidence="10">Hepatocyte growth factor-regulated tyrosine kinase substrate</fullName>
    </submittedName>
</protein>
<dbReference type="EMBL" id="QCYY01000876">
    <property type="protein sequence ID" value="ROT82149.1"/>
    <property type="molecule type" value="Genomic_DNA"/>
</dbReference>
<accession>A0A423U0A9</accession>
<gene>
    <name evidence="10" type="ORF">C7M84_024680</name>
</gene>
<dbReference type="GO" id="GO:0031623">
    <property type="term" value="P:receptor internalization"/>
    <property type="evidence" value="ECO:0007669"/>
    <property type="project" value="TreeGrafter"/>
</dbReference>
<keyword evidence="3" id="KW-0597">Phosphoprotein</keyword>
<evidence type="ECO:0000256" key="7">
    <source>
        <dbReference type="PROSITE-ProRule" id="PRU00091"/>
    </source>
</evidence>
<feature type="region of interest" description="Disordered" evidence="8">
    <location>
        <begin position="75"/>
        <end position="156"/>
    </location>
</feature>
<dbReference type="Proteomes" id="UP000283509">
    <property type="component" value="Unassembled WGS sequence"/>
</dbReference>
<evidence type="ECO:0000313" key="10">
    <source>
        <dbReference type="EMBL" id="ROT82149.1"/>
    </source>
</evidence>
<keyword evidence="6" id="KW-0862">Zinc</keyword>
<dbReference type="GO" id="GO:0043130">
    <property type="term" value="F:ubiquitin binding"/>
    <property type="evidence" value="ECO:0007669"/>
    <property type="project" value="TreeGrafter"/>
</dbReference>
<comment type="subcellular location">
    <subcellularLocation>
        <location evidence="1">Cytoplasm</location>
    </subcellularLocation>
</comment>
<dbReference type="InterPro" id="IPR013083">
    <property type="entry name" value="Znf_RING/FYVE/PHD"/>
</dbReference>
<feature type="compositionally biased region" description="Basic and acidic residues" evidence="8">
    <location>
        <begin position="137"/>
        <end position="147"/>
    </location>
</feature>
<dbReference type="PANTHER" id="PTHR46275">
    <property type="entry name" value="HEPATOCYTE GROWTH FACTOR-REGULATED TYROSINE KINASE SUBSTRATE"/>
    <property type="match status" value="1"/>
</dbReference>
<dbReference type="CDD" id="cd15720">
    <property type="entry name" value="FYVE_Hrs"/>
    <property type="match status" value="1"/>
</dbReference>
<dbReference type="PANTHER" id="PTHR46275:SF1">
    <property type="entry name" value="HEPATOCYTE GROWTH FACTOR-REGULATED TYROSINE KINASE SUBSTRATE"/>
    <property type="match status" value="1"/>
</dbReference>
<dbReference type="InterPro" id="IPR017455">
    <property type="entry name" value="Znf_FYVE-rel"/>
</dbReference>
<dbReference type="STRING" id="6689.A0A423U0A9"/>
<reference evidence="10 11" key="1">
    <citation type="submission" date="2018-04" db="EMBL/GenBank/DDBJ databases">
        <authorList>
            <person name="Zhang X."/>
            <person name="Yuan J."/>
            <person name="Li F."/>
            <person name="Xiang J."/>
        </authorList>
    </citation>
    <scope>NUCLEOTIDE SEQUENCE [LARGE SCALE GENOMIC DNA]</scope>
    <source>
        <tissue evidence="10">Muscle</tissue>
    </source>
</reference>
<dbReference type="AlphaFoldDB" id="A0A423U0A9"/>
<dbReference type="InterPro" id="IPR003903">
    <property type="entry name" value="UIM_dom"/>
</dbReference>
<name>A0A423U0A9_PENVA</name>
<dbReference type="OrthoDB" id="957735at2759"/>